<dbReference type="InterPro" id="IPR035923">
    <property type="entry name" value="TT1751-like_sf"/>
</dbReference>
<dbReference type="InterPro" id="IPR005180">
    <property type="entry name" value="DUF302"/>
</dbReference>
<feature type="chain" id="PRO_5032753727" evidence="1">
    <location>
        <begin position="22"/>
        <end position="161"/>
    </location>
</feature>
<dbReference type="AlphaFoldDB" id="A0A839V2F8"/>
<dbReference type="Gene3D" id="3.30.310.70">
    <property type="entry name" value="TT1751-like domain"/>
    <property type="match status" value="1"/>
</dbReference>
<comment type="caution">
    <text evidence="3">The sequence shown here is derived from an EMBL/GenBank/DDBJ whole genome shotgun (WGS) entry which is preliminary data.</text>
</comment>
<proteinExistence type="predicted"/>
<evidence type="ECO:0000313" key="4">
    <source>
        <dbReference type="Proteomes" id="UP000547614"/>
    </source>
</evidence>
<accession>A0A839V2F8</accession>
<name>A0A839V2F8_9GAMM</name>
<evidence type="ECO:0000313" key="3">
    <source>
        <dbReference type="EMBL" id="MBB3189532.1"/>
    </source>
</evidence>
<feature type="signal peptide" evidence="1">
    <location>
        <begin position="1"/>
        <end position="21"/>
    </location>
</feature>
<sequence>MVRVILSTWLLALMLAAPVVADTRWPDQGWQVTPTSLAYAELLEVLREAVEAEGMFVVTEVGPTEAAASRGVTIPGNRVVGVFRNDYAVRILRLSVPAMIEAPMRFYVTENDDGSATLSWKTPSHLLSPYMDEAGEELEAIARELDARFAAIADRVAGASK</sequence>
<reference evidence="3 4" key="1">
    <citation type="submission" date="2020-08" db="EMBL/GenBank/DDBJ databases">
        <title>Genomic Encyclopedia of Type Strains, Phase III (KMG-III): the genomes of soil and plant-associated and newly described type strains.</title>
        <authorList>
            <person name="Whitman W."/>
        </authorList>
    </citation>
    <scope>NUCLEOTIDE SEQUENCE [LARGE SCALE GENOMIC DNA]</scope>
    <source>
        <strain evidence="3 4">CECT 7282</strain>
    </source>
</reference>
<gene>
    <name evidence="3" type="ORF">FHR94_000756</name>
</gene>
<dbReference type="EMBL" id="JACHXP010000003">
    <property type="protein sequence ID" value="MBB3189532.1"/>
    <property type="molecule type" value="Genomic_DNA"/>
</dbReference>
<dbReference type="Proteomes" id="UP000547614">
    <property type="component" value="Unassembled WGS sequence"/>
</dbReference>
<dbReference type="SUPFAM" id="SSF103247">
    <property type="entry name" value="TT1751-like"/>
    <property type="match status" value="1"/>
</dbReference>
<organism evidence="3 4">
    <name type="scientific">Halomonas cerina</name>
    <dbReference type="NCBI Taxonomy" id="447424"/>
    <lineage>
        <taxon>Bacteria</taxon>
        <taxon>Pseudomonadati</taxon>
        <taxon>Pseudomonadota</taxon>
        <taxon>Gammaproteobacteria</taxon>
        <taxon>Oceanospirillales</taxon>
        <taxon>Halomonadaceae</taxon>
        <taxon>Halomonas</taxon>
    </lineage>
</organism>
<evidence type="ECO:0000259" key="2">
    <source>
        <dbReference type="Pfam" id="PF03625"/>
    </source>
</evidence>
<keyword evidence="4" id="KW-1185">Reference proteome</keyword>
<protein>
    <submittedName>
        <fullName evidence="3">Uncharacterized protein (DUF302 family)</fullName>
    </submittedName>
</protein>
<evidence type="ECO:0000256" key="1">
    <source>
        <dbReference type="SAM" id="SignalP"/>
    </source>
</evidence>
<dbReference type="Pfam" id="PF03625">
    <property type="entry name" value="DUF302"/>
    <property type="match status" value="1"/>
</dbReference>
<dbReference type="CDD" id="cd14797">
    <property type="entry name" value="DUF302"/>
    <property type="match status" value="1"/>
</dbReference>
<keyword evidence="1" id="KW-0732">Signal</keyword>
<feature type="domain" description="DUF302" evidence="2">
    <location>
        <begin position="65"/>
        <end position="123"/>
    </location>
</feature>
<dbReference type="RefSeq" id="WP_183324285.1">
    <property type="nucleotide sequence ID" value="NZ_JACHXP010000003.1"/>
</dbReference>